<dbReference type="PROSITE" id="PS50088">
    <property type="entry name" value="ANK_REPEAT"/>
    <property type="match status" value="27"/>
</dbReference>
<dbReference type="STRING" id="282301.A0A1I8FVE0"/>
<reference evidence="2" key="1">
    <citation type="submission" date="2016-11" db="UniProtKB">
        <authorList>
            <consortium name="WormBaseParasite"/>
        </authorList>
    </citation>
    <scope>IDENTIFICATION</scope>
</reference>
<dbReference type="SMART" id="SM00248">
    <property type="entry name" value="ANK"/>
    <property type="match status" value="52"/>
</dbReference>
<dbReference type="Pfam" id="PF12796">
    <property type="entry name" value="Ank_2"/>
    <property type="match status" value="11"/>
</dbReference>
<dbReference type="InterPro" id="IPR002110">
    <property type="entry name" value="Ankyrin_rpt"/>
</dbReference>
<dbReference type="InterPro" id="IPR036770">
    <property type="entry name" value="Ankyrin_rpt-contain_sf"/>
</dbReference>
<evidence type="ECO:0000313" key="1">
    <source>
        <dbReference type="Proteomes" id="UP000095280"/>
    </source>
</evidence>
<proteinExistence type="predicted"/>
<dbReference type="Proteomes" id="UP000095280">
    <property type="component" value="Unplaced"/>
</dbReference>
<name>A0A1I8FVE0_9PLAT</name>
<accession>A0A1I8FVE0</accession>
<dbReference type="WBParaSite" id="maker-uti_cns_0000158-snap-gene-0.5-mRNA-1">
    <property type="protein sequence ID" value="maker-uti_cns_0000158-snap-gene-0.5-mRNA-1"/>
    <property type="gene ID" value="maker-uti_cns_0000158-snap-gene-0.5"/>
</dbReference>
<sequence>MADEIKPPQQQVDDEEEEIIELPADEASEAMMTTELFDILESGDLEQLKLYKESGKSLEGRAPNPFRDTAVHLAAVSGKLDMLRFLHEHGLSIYAENRDGKTPAHLAAANSRLDVLEYLREVDKTGEVLLAVDREGNSLVHCAETQEVVDYLRDLGLNADADESRLSRELLAQVRSGDLEAVHQFHQAGKKVRGRTRSSETVMHIAADVGQVKILRFLHETAGLPVAPEDNEGDTPAHAAAMAGQTDVLKYLQEVDPSLLTARDYLGRTPAHFAAQGGSVEALELLLDTDPTGETLTALDDEEKSLMHYTESQAVAELLTQRGLPVSVDESRLSSELISLIKAGDADAIKAYHDAGNKVRGCYSDDDMQQLTAVHFASAMGSCSVLKYLDECGLALDATDSSGRTAAHLAAQNGSAEVLAYLHERNPELLSVKDYQGRSPAHLASLHGSLDALRMLLERRPELSLEADHFGKTPLQYADSTEACRLLTEAGCPTPLEESRLADQVVDMLMACELDQLRQFAAGGGKLVGIYSDDSVHGFTAAHFAAGVGSREIVDFLHSQSVGLTATNEDGTAPVHLAARNGRLSVLEYLVEKNGATVLGQPDAKGRTPAHFATLNGHIEVMKFIDQQDPSGELFLAIDNDGKTLMHFAESGEIARFLAEKGVKTSPAESILSQQLFYTIMSGDLDAVKKFATDGGKLQGRTNDEHRGTAVHVAALKGNVALVEFLHQQGLSLDSEDSNGDTAAHFAAMKGHTELLEFLCNACQDENDPCRPLRVRNIHGQTPGHLAALNGHLGALQFIASRDPSGELLKSLDDTGRSLLQCTDSADVCDFLEGHGVTSEHEESRIPKDLINILMSGELEFLKQYQRAGKRLKGITVSHFVSMLGHLELLKFLHGLGVSLVAKNREGITPAHLAARSGHVHILRYIREQSPDAQVFEAKDASGQTPAHLAALTGQLQVLEYLLTELGNQSCLQVVDDSGRTLMHCTDSAEIVAFLKEHGVTANVNASRLHQDVIDAVMSQDLDALKAFAEAGGKLQGVYRGEDVDGFSSGHFAAAVGSIEILQFLNDNGVRLDLLDADGATPAHLAARNGHLEALKLIQSLWQAEESGDFLRHTDSNGRTMGHLAAMNGHLDILKHLHELDESKTVLQLLDADERSLIHYTDSGPVVEFLTSCGVQTSIDESRLSSQLIRILQSGSVQRLRDFLESGGKLRGRTNDHFWNTAAHVAAVEDRADLLAVIHSVEPRCLELRNFDGCTPGHLAARSGSLGVLRFVRETDADLLHELDFYGAGLLHYASSPEVLQFLLVDGGLDPFAADDNGGTVGHAASLNGCSDVLQCLRDHPELRRLLFSVDSTGRTPMHYAESAEVVEIFQEAGLDTKPEESRLSYDLFNICMSGDLQSLQEFHACGYKLLGRTADRYGGNAAHVATVAGHLPVLRFLAENGIDIAFRDYEGNTPAHLAVWANDLEILRFLIAHDKKGELLEATDIEGRTPMHLAESAEITTFIERCGSKTPKSESRLPAQLVSIIRSGDLSALEAYYEAGGKIIGRTIDAFGDTAVHIAAMEGRSDMIRFLHAHGLDVTAINKADNVRPVHLAALKGQLDVLRFILELSGLEALQAETEGGSSCMHCAVQGGNLEAVKFLRSEVGLPVDKKNASGTAPAHFAARYGRLDILQYLESEDPSGNLVQVRDGSNQTLMHYASTTELVRYLNEKGLSTLAVDDNGATPGHWAAQYNLAPVLRLLCDFNKPETVLLATDNRGETPGHIAALNGAFEVLQLIKELDTDGKAITATDKMEQSLLHYASSTQIAKFLLDCGLSLSAKDANGATPGHYAAKNGRLDLLAFLIEQDPSGQLLRELDSTGNTLMHYAEDTEVVDFLHQNGLPIRADESRLPSELIDIICSGSIDRLHRYVRAGKKVRGRCYEGCYGGNALHVAAGCGSIRMVHFFEDVGFSLASTDLAGNTVAHFAALYGHVNLLEYLLARDPSKTLLSLRDYRGRTPAHLAALTGSLEVLKFLRSLDEDGSLLLARDFQGDSLMHYASSAEVANFLIESDVKTSVEESRLSEAAIDAVLSGDEAEIKRLYESGEKLLGLYAEDGVRGFNLCHIAAIKGHGDAFKFLHSVGIDAKAANSQGATPAHLAARAGCLPILQFLLTVDPDLLKRRDVENQTPMHYTESQEVAEFLAANGVETSIHESRLPGRLIEILVDGDLTQLTEYHKAGNKLCGRTSNWNSAAHIAVVEDKLDALKYLNENGVRLDTRNRRGCTPGHLAALNGRLEALRYLLSQEGGKDAAKAVDAKGLSLLHYASTAAAAELLVTEAGLNPDARDDEGATPAHSAALNGHAEVVKYLLGLPSGQVLLSAIDKEGQSLMHHAGSPEVLDLLVEKGLDPMSRDSNGATVAHVAAMNDNAEVLGHIRSLPCAEQLLKSKNVAGRSAMHFTRSAEVVQLLALSGLPVDEPDDQGVTPAHTAVLGDNLEVLRCLLTLDENNGSAAGAVAATGGLLEAVDSNGRGLLHYARSDVALDFLLHLGLPPNAIDSQGANVAHVAAWKNCQDMLVYLAREGLEEVLAATDKRGQTALHYACSADVVDFLTFLGVPINSVDEEGATVAHAAAKHGHFDVLDYLLTSADEEADDDETENSEPLLTRLTPSGKSPLHFAAACGHPTAVRLLLAGSLSARARDASGRAPVHYAAANGHVEVLRAIADSDPGALEEASEEGKNCHDYAEASGQGSVLDFLADAAKARQ</sequence>
<organism evidence="1 2">
    <name type="scientific">Macrostomum lignano</name>
    <dbReference type="NCBI Taxonomy" id="282301"/>
    <lineage>
        <taxon>Eukaryota</taxon>
        <taxon>Metazoa</taxon>
        <taxon>Spiralia</taxon>
        <taxon>Lophotrochozoa</taxon>
        <taxon>Platyhelminthes</taxon>
        <taxon>Rhabditophora</taxon>
        <taxon>Macrostomorpha</taxon>
        <taxon>Macrostomida</taxon>
        <taxon>Macrostomidae</taxon>
        <taxon>Macrostomum</taxon>
    </lineage>
</organism>
<dbReference type="OrthoDB" id="6774963at2759"/>
<dbReference type="SUPFAM" id="SSF48403">
    <property type="entry name" value="Ankyrin repeat"/>
    <property type="match status" value="10"/>
</dbReference>
<dbReference type="PROSITE" id="PS50297">
    <property type="entry name" value="ANK_REP_REGION"/>
    <property type="match status" value="19"/>
</dbReference>
<dbReference type="Pfam" id="PF13637">
    <property type="entry name" value="Ank_4"/>
    <property type="match status" value="4"/>
</dbReference>
<dbReference type="Gene3D" id="1.25.40.20">
    <property type="entry name" value="Ankyrin repeat-containing domain"/>
    <property type="match status" value="16"/>
</dbReference>
<evidence type="ECO:0000313" key="2">
    <source>
        <dbReference type="WBParaSite" id="maker-uti_cns_0000158-snap-gene-0.5-mRNA-1"/>
    </source>
</evidence>
<keyword evidence="1" id="KW-1185">Reference proteome</keyword>
<dbReference type="PANTHER" id="PTHR24198:SF165">
    <property type="entry name" value="ANKYRIN REPEAT-CONTAINING PROTEIN-RELATED"/>
    <property type="match status" value="1"/>
</dbReference>
<protein>
    <submittedName>
        <fullName evidence="2">ANK_REP_REGION domain-containing protein</fullName>
    </submittedName>
</protein>
<dbReference type="PANTHER" id="PTHR24198">
    <property type="entry name" value="ANKYRIN REPEAT AND PROTEIN KINASE DOMAIN-CONTAINING PROTEIN"/>
    <property type="match status" value="1"/>
</dbReference>